<name>A0ABY7GC25_MYAAR</name>
<gene>
    <name evidence="1" type="ORF">MAR_033330</name>
</gene>
<reference evidence="1" key="1">
    <citation type="submission" date="2022-11" db="EMBL/GenBank/DDBJ databases">
        <title>Centuries of genome instability and evolution in soft-shell clam transmissible cancer (bioRxiv).</title>
        <authorList>
            <person name="Hart S.F.M."/>
            <person name="Yonemitsu M.A."/>
            <person name="Giersch R.M."/>
            <person name="Beal B.F."/>
            <person name="Arriagada G."/>
            <person name="Davis B.W."/>
            <person name="Ostrander E.A."/>
            <person name="Goff S.P."/>
            <person name="Metzger M.J."/>
        </authorList>
    </citation>
    <scope>NUCLEOTIDE SEQUENCE</scope>
    <source>
        <strain evidence="1">MELC-2E11</strain>
        <tissue evidence="1">Siphon/mantle</tissue>
    </source>
</reference>
<accession>A0ABY7GC25</accession>
<keyword evidence="2" id="KW-1185">Reference proteome</keyword>
<sequence>MRRLVRICSRSQSTSRQTKVGLWYQHRYQV</sequence>
<protein>
    <submittedName>
        <fullName evidence="1">Uncharacterized protein</fullName>
    </submittedName>
</protein>
<organism evidence="1 2">
    <name type="scientific">Mya arenaria</name>
    <name type="common">Soft-shell clam</name>
    <dbReference type="NCBI Taxonomy" id="6604"/>
    <lineage>
        <taxon>Eukaryota</taxon>
        <taxon>Metazoa</taxon>
        <taxon>Spiralia</taxon>
        <taxon>Lophotrochozoa</taxon>
        <taxon>Mollusca</taxon>
        <taxon>Bivalvia</taxon>
        <taxon>Autobranchia</taxon>
        <taxon>Heteroconchia</taxon>
        <taxon>Euheterodonta</taxon>
        <taxon>Imparidentia</taxon>
        <taxon>Neoheterodontei</taxon>
        <taxon>Myida</taxon>
        <taxon>Myoidea</taxon>
        <taxon>Myidae</taxon>
        <taxon>Mya</taxon>
    </lineage>
</organism>
<dbReference type="Proteomes" id="UP001164746">
    <property type="component" value="Chromosome 17"/>
</dbReference>
<proteinExistence type="predicted"/>
<evidence type="ECO:0000313" key="2">
    <source>
        <dbReference type="Proteomes" id="UP001164746"/>
    </source>
</evidence>
<dbReference type="EMBL" id="CP111028">
    <property type="protein sequence ID" value="WAR30788.1"/>
    <property type="molecule type" value="Genomic_DNA"/>
</dbReference>
<evidence type="ECO:0000313" key="1">
    <source>
        <dbReference type="EMBL" id="WAR30788.1"/>
    </source>
</evidence>